<dbReference type="GO" id="GO:0016740">
    <property type="term" value="F:transferase activity"/>
    <property type="evidence" value="ECO:0007669"/>
    <property type="project" value="UniProtKB-KW"/>
</dbReference>
<name>A0A2N8HCC4_9BACT</name>
<evidence type="ECO:0000313" key="1">
    <source>
        <dbReference type="EMBL" id="PNC17545.1"/>
    </source>
</evidence>
<sequence>MNGNLRWKQRLQNLNKAFSRLRHACALPEYNELEMAGLVQTYEFTFELCWKTLKDKLVYDGYSVNSPREAIRQAFGAGLIGHIDCWLQALESRNLFVHTYDDSIAEEAVSLIKGKFFPMLAQCVENLNMMAEKED</sequence>
<reference evidence="1 2" key="1">
    <citation type="journal article" date="2017" name="BMC Genomics">
        <title>Genome sequencing of 39 Akkermansia muciniphila isolates reveals its population structure, genomic and functional diverisity, and global distribution in mammalian gut microbiotas.</title>
        <authorList>
            <person name="Guo X."/>
            <person name="Li S."/>
            <person name="Zhang J."/>
            <person name="Wu F."/>
            <person name="Li X."/>
            <person name="Wu D."/>
            <person name="Zhang M."/>
            <person name="Ou Z."/>
            <person name="Jie Z."/>
            <person name="Yan Q."/>
            <person name="Li P."/>
            <person name="Yi J."/>
            <person name="Peng Y."/>
        </authorList>
    </citation>
    <scope>NUCLEOTIDE SEQUENCE [LARGE SCALE GENOMIC DNA]</scope>
    <source>
        <strain evidence="1 2">GP24</strain>
    </source>
</reference>
<gene>
    <name evidence="1" type="ORF">CXU22_07250</name>
</gene>
<accession>A0A2N8HCC4</accession>
<organism evidence="1 2">
    <name type="scientific">Akkermansia muciniphila</name>
    <dbReference type="NCBI Taxonomy" id="239935"/>
    <lineage>
        <taxon>Bacteria</taxon>
        <taxon>Pseudomonadati</taxon>
        <taxon>Verrucomicrobiota</taxon>
        <taxon>Verrucomicrobiia</taxon>
        <taxon>Verrucomicrobiales</taxon>
        <taxon>Akkermansiaceae</taxon>
        <taxon>Akkermansia</taxon>
    </lineage>
</organism>
<comment type="caution">
    <text evidence="1">The sequence shown here is derived from an EMBL/GenBank/DDBJ whole genome shotgun (WGS) entry which is preliminary data.</text>
</comment>
<keyword evidence="1" id="KW-0808">Transferase</keyword>
<dbReference type="Proteomes" id="UP000236000">
    <property type="component" value="Unassembled WGS sequence"/>
</dbReference>
<dbReference type="NCBIfam" id="TIGR01987">
    <property type="entry name" value="HI0074"/>
    <property type="match status" value="1"/>
</dbReference>
<dbReference type="EMBL" id="PJKA01000012">
    <property type="protein sequence ID" value="PNC17545.1"/>
    <property type="molecule type" value="Genomic_DNA"/>
</dbReference>
<dbReference type="RefSeq" id="WP_102714046.1">
    <property type="nucleotide sequence ID" value="NZ_PJKA01000012.1"/>
</dbReference>
<protein>
    <submittedName>
        <fullName evidence="1">Nucleotidyltransferase</fullName>
    </submittedName>
</protein>
<dbReference type="AlphaFoldDB" id="A0A2N8HCC4"/>
<dbReference type="OrthoDB" id="9810452at2"/>
<dbReference type="InterPro" id="IPR010235">
    <property type="entry name" value="HepT"/>
</dbReference>
<proteinExistence type="predicted"/>
<dbReference type="Gene3D" id="1.20.120.330">
    <property type="entry name" value="Nucleotidyltransferases domain 2"/>
    <property type="match status" value="1"/>
</dbReference>
<evidence type="ECO:0000313" key="2">
    <source>
        <dbReference type="Proteomes" id="UP000236000"/>
    </source>
</evidence>
<dbReference type="Pfam" id="PF08780">
    <property type="entry name" value="NTase_sub_bind"/>
    <property type="match status" value="1"/>
</dbReference>
<dbReference type="SUPFAM" id="SSF81593">
    <property type="entry name" value="Nucleotidyltransferase substrate binding subunit/domain"/>
    <property type="match status" value="1"/>
</dbReference>